<gene>
    <name evidence="1" type="ORF">Gotri_022352</name>
</gene>
<sequence>MIIYLLMNRSSFQSLRARRITCHDLGSTTSHIYCRTSKGVDKFVSKGNDEFL</sequence>
<accession>A0A7J9DFH6</accession>
<dbReference type="Proteomes" id="UP000593568">
    <property type="component" value="Unassembled WGS sequence"/>
</dbReference>
<dbReference type="AlphaFoldDB" id="A0A7J9DFH6"/>
<reference evidence="1 2" key="1">
    <citation type="journal article" date="2019" name="Genome Biol. Evol.">
        <title>Insights into the evolution of the New World diploid cottons (Gossypium, subgenus Houzingenia) based on genome sequencing.</title>
        <authorList>
            <person name="Grover C.E."/>
            <person name="Arick M.A. 2nd"/>
            <person name="Thrash A."/>
            <person name="Conover J.L."/>
            <person name="Sanders W.S."/>
            <person name="Peterson D.G."/>
            <person name="Frelichowski J.E."/>
            <person name="Scheffler J.A."/>
            <person name="Scheffler B.E."/>
            <person name="Wendel J.F."/>
        </authorList>
    </citation>
    <scope>NUCLEOTIDE SEQUENCE [LARGE SCALE GENOMIC DNA]</scope>
    <source>
        <strain evidence="1">8</strain>
        <tissue evidence="1">Leaf</tissue>
    </source>
</reference>
<comment type="caution">
    <text evidence="1">The sequence shown here is derived from an EMBL/GenBank/DDBJ whole genome shotgun (WGS) entry which is preliminary data.</text>
</comment>
<keyword evidence="2" id="KW-1185">Reference proteome</keyword>
<organism evidence="1 2">
    <name type="scientific">Gossypium trilobum</name>
    <dbReference type="NCBI Taxonomy" id="34281"/>
    <lineage>
        <taxon>Eukaryota</taxon>
        <taxon>Viridiplantae</taxon>
        <taxon>Streptophyta</taxon>
        <taxon>Embryophyta</taxon>
        <taxon>Tracheophyta</taxon>
        <taxon>Spermatophyta</taxon>
        <taxon>Magnoliopsida</taxon>
        <taxon>eudicotyledons</taxon>
        <taxon>Gunneridae</taxon>
        <taxon>Pentapetalae</taxon>
        <taxon>rosids</taxon>
        <taxon>malvids</taxon>
        <taxon>Malvales</taxon>
        <taxon>Malvaceae</taxon>
        <taxon>Malvoideae</taxon>
        <taxon>Gossypium</taxon>
    </lineage>
</organism>
<evidence type="ECO:0000313" key="2">
    <source>
        <dbReference type="Proteomes" id="UP000593568"/>
    </source>
</evidence>
<protein>
    <submittedName>
        <fullName evidence="1">Uncharacterized protein</fullName>
    </submittedName>
</protein>
<proteinExistence type="predicted"/>
<dbReference type="EMBL" id="JABEZW010000002">
    <property type="protein sequence ID" value="MBA0759466.1"/>
    <property type="molecule type" value="Genomic_DNA"/>
</dbReference>
<name>A0A7J9DFH6_9ROSI</name>
<evidence type="ECO:0000313" key="1">
    <source>
        <dbReference type="EMBL" id="MBA0759466.1"/>
    </source>
</evidence>